<feature type="chain" id="PRO_5045011692" evidence="2">
    <location>
        <begin position="29"/>
        <end position="485"/>
    </location>
</feature>
<keyword evidence="4" id="KW-1185">Reference proteome</keyword>
<name>A0ABS8W000_9PROT</name>
<dbReference type="NCBIfam" id="TIGR01845">
    <property type="entry name" value="outer_NodT"/>
    <property type="match status" value="1"/>
</dbReference>
<evidence type="ECO:0000256" key="2">
    <source>
        <dbReference type="RuleBase" id="RU362097"/>
    </source>
</evidence>
<dbReference type="InterPro" id="IPR010131">
    <property type="entry name" value="MdtP/NodT-like"/>
</dbReference>
<evidence type="ECO:0000313" key="3">
    <source>
        <dbReference type="EMBL" id="MCE0744800.1"/>
    </source>
</evidence>
<keyword evidence="2" id="KW-1134">Transmembrane beta strand</keyword>
<dbReference type="PANTHER" id="PTHR30203">
    <property type="entry name" value="OUTER MEMBRANE CATION EFFLUX PROTEIN"/>
    <property type="match status" value="1"/>
</dbReference>
<dbReference type="RefSeq" id="WP_232878577.1">
    <property type="nucleotide sequence ID" value="NZ_JAJSOJ010000046.1"/>
</dbReference>
<keyword evidence="2" id="KW-0732">Signal</keyword>
<evidence type="ECO:0000313" key="4">
    <source>
        <dbReference type="Proteomes" id="UP001521074"/>
    </source>
</evidence>
<dbReference type="Gene3D" id="1.20.1600.10">
    <property type="entry name" value="Outer membrane efflux proteins (OEP)"/>
    <property type="match status" value="1"/>
</dbReference>
<feature type="signal peptide" evidence="2">
    <location>
        <begin position="1"/>
        <end position="28"/>
    </location>
</feature>
<accession>A0ABS8W000</accession>
<dbReference type="InterPro" id="IPR003423">
    <property type="entry name" value="OMP_efflux"/>
</dbReference>
<keyword evidence="2" id="KW-0564">Palmitate</keyword>
<dbReference type="Pfam" id="PF02321">
    <property type="entry name" value="OEP"/>
    <property type="match status" value="2"/>
</dbReference>
<dbReference type="Gene3D" id="2.20.200.10">
    <property type="entry name" value="Outer membrane efflux proteins (OEP)"/>
    <property type="match status" value="1"/>
</dbReference>
<keyword evidence="2" id="KW-0472">Membrane</keyword>
<reference evidence="3 4" key="1">
    <citation type="submission" date="2021-12" db="EMBL/GenBank/DDBJ databases">
        <title>Genome sequence of Acetobacter sicerae DmPark20a_162.</title>
        <authorList>
            <person name="Chaston J.M."/>
        </authorList>
    </citation>
    <scope>NUCLEOTIDE SEQUENCE [LARGE SCALE GENOMIC DNA]</scope>
    <source>
        <strain evidence="3 4">DmPark20a_162</strain>
    </source>
</reference>
<protein>
    <submittedName>
        <fullName evidence="3">Efflux transporter outer membrane subunit</fullName>
    </submittedName>
</protein>
<dbReference type="SUPFAM" id="SSF56954">
    <property type="entry name" value="Outer membrane efflux proteins (OEP)"/>
    <property type="match status" value="1"/>
</dbReference>
<sequence>MSDQITLLHHMRLLSVLAACLLSGCVMGPDFTPPDPHLPRIWQNDDQSRNTKSADQCWWKSFNDPTLNSLMVQAGQGNPDIAMSLERIRAARLQRGAVSAEGMPTLDGQAGFSRERLATAGVGQVLQSLLGLESRQFGSEPEGVAYSNYSIGGVASWELDLWGRQRRMREAAKAEYSAVQADADALRLSVESEIARTYFQWRNTRDDLARAEKNLETNNTLLSIAQTVRQHGLLASVDLDDRLTAQNTALVEKDALIARLGSLHRALATLVAGRPDADLPALAFSAPVQDLVIPETVAGVPSEIARNRPDIRAAEARLHTATALIGVAKADFYPKLMLTGQFTLDALTVAELGWNARNTSFGPSLTLPIFNGGRLSRQLELRQSAARSAGIAYQIAVLNAWKEIEDLLANRRFLRQKYESLLTVNNERKERIVALTDRYRHGDIARTDLLMAILSGDETRTDLDHTRTALLVNEVNLNAALGRSS</sequence>
<proteinExistence type="inferred from homology"/>
<comment type="caution">
    <text evidence="3">The sequence shown here is derived from an EMBL/GenBank/DDBJ whole genome shotgun (WGS) entry which is preliminary data.</text>
</comment>
<keyword evidence="2" id="KW-0449">Lipoprotein</keyword>
<organism evidence="3 4">
    <name type="scientific">Acetobacter sicerae</name>
    <dbReference type="NCBI Taxonomy" id="85325"/>
    <lineage>
        <taxon>Bacteria</taxon>
        <taxon>Pseudomonadati</taxon>
        <taxon>Pseudomonadota</taxon>
        <taxon>Alphaproteobacteria</taxon>
        <taxon>Acetobacterales</taxon>
        <taxon>Acetobacteraceae</taxon>
        <taxon>Acetobacter</taxon>
    </lineage>
</organism>
<comment type="similarity">
    <text evidence="1 2">Belongs to the outer membrane factor (OMF) (TC 1.B.17) family.</text>
</comment>
<gene>
    <name evidence="3" type="ORF">LWC05_13010</name>
</gene>
<evidence type="ECO:0000256" key="1">
    <source>
        <dbReference type="ARBA" id="ARBA00007613"/>
    </source>
</evidence>
<dbReference type="EMBL" id="JAJSOJ010000046">
    <property type="protein sequence ID" value="MCE0744800.1"/>
    <property type="molecule type" value="Genomic_DNA"/>
</dbReference>
<dbReference type="Proteomes" id="UP001521074">
    <property type="component" value="Unassembled WGS sequence"/>
</dbReference>
<keyword evidence="2" id="KW-0812">Transmembrane</keyword>
<comment type="subcellular location">
    <subcellularLocation>
        <location evidence="2">Cell membrane</location>
        <topology evidence="2">Lipid-anchor</topology>
    </subcellularLocation>
</comment>